<dbReference type="PANTHER" id="PTHR34106">
    <property type="entry name" value="GLYCOSIDASE"/>
    <property type="match status" value="1"/>
</dbReference>
<name>A0A0S1XFN9_THEBA</name>
<dbReference type="Gene3D" id="2.115.10.20">
    <property type="entry name" value="Glycosyl hydrolase domain, family 43"/>
    <property type="match status" value="1"/>
</dbReference>
<protein>
    <recommendedName>
        <fullName evidence="5">Glycosidase</fullName>
    </recommendedName>
</protein>
<dbReference type="GO" id="GO:0016757">
    <property type="term" value="F:glycosyltransferase activity"/>
    <property type="evidence" value="ECO:0007669"/>
    <property type="project" value="UniProtKB-KW"/>
</dbReference>
<dbReference type="RefSeq" id="WP_056934905.1">
    <property type="nucleotide sequence ID" value="NZ_CP013050.1"/>
</dbReference>
<reference evidence="3 4" key="1">
    <citation type="journal article" date="2016" name="Genome Announc.">
        <title>Complete genome sequence of the hyperthermophilic and piezophilic archaeon Thermococcus barophilus Ch5, capable of growth at the expense of hydrogenogenesis from carbon monoxide and formate.</title>
        <authorList>
            <person name="Oger P."/>
            <person name="Sokolova T.G."/>
            <person name="Kozhevnikova D.A."/>
            <person name="Taranov E.A."/>
            <person name="Vannier P."/>
            <person name="Lee H.S."/>
            <person name="Kwon K.K."/>
            <person name="Kang S.G."/>
            <person name="Lee J.H."/>
            <person name="Bonch-Osmolovskaya E.A."/>
            <person name="Lebedinsky A.V."/>
        </authorList>
    </citation>
    <scope>NUCLEOTIDE SEQUENCE [LARGE SCALE GENOMIC DNA]</scope>
    <source>
        <strain evidence="4">Ch5</strain>
    </source>
</reference>
<organism evidence="3 4">
    <name type="scientific">Thermococcus barophilus</name>
    <dbReference type="NCBI Taxonomy" id="55802"/>
    <lineage>
        <taxon>Archaea</taxon>
        <taxon>Methanobacteriati</taxon>
        <taxon>Methanobacteriota</taxon>
        <taxon>Thermococci</taxon>
        <taxon>Thermococcales</taxon>
        <taxon>Thermococcaceae</taxon>
        <taxon>Thermococcus</taxon>
    </lineage>
</organism>
<evidence type="ECO:0000256" key="2">
    <source>
        <dbReference type="ARBA" id="ARBA00022679"/>
    </source>
</evidence>
<dbReference type="InterPro" id="IPR007184">
    <property type="entry name" value="Mannoside_phosphorylase"/>
</dbReference>
<dbReference type="GeneID" id="26137862"/>
<dbReference type="InterPro" id="IPR023296">
    <property type="entry name" value="Glyco_hydro_beta-prop_sf"/>
</dbReference>
<evidence type="ECO:0000313" key="4">
    <source>
        <dbReference type="Proteomes" id="UP000066042"/>
    </source>
</evidence>
<keyword evidence="1" id="KW-0328">Glycosyltransferase</keyword>
<dbReference type="STRING" id="55802.TBCH5v1_2658"/>
<gene>
    <name evidence="3" type="ORF">TBCH5v1_2658</name>
</gene>
<dbReference type="EMBL" id="CP013050">
    <property type="protein sequence ID" value="ALM76546.1"/>
    <property type="molecule type" value="Genomic_DNA"/>
</dbReference>
<keyword evidence="2" id="KW-0808">Transferase</keyword>
<accession>A0A0S1XFN9</accession>
<sequence>MLIYDIPEVKRENKTTDIVKRTGVLSANNIHLTNYPGKPAAIFNPGLLIEGDTLTVYARMVTGYYMHPYSSAIVEFKIPVDDLDEVPRKRYEGKLIIIPDTEYDMWGVEDPRATIVNGEKVLVYCGLTKRYYTEELFRNLPVAAVYRDGSWKKIGAFKVKGAKVIGDKDAFLAEMNGLKMFQRPTIRENGTTKDLCVISEVPEDIFETSEPREIETYNGIVPIDKEKFEYKIGWGTPPLKVGKDEYLLILHAADMDAVYKAFAVLMNSNGKITAVTPHYIMEPREIYEKYGDRPHVVFPTGIARLDDEILIAYGAADSFIGIGKIDFSEIMSILDSNRVY</sequence>
<evidence type="ECO:0000256" key="1">
    <source>
        <dbReference type="ARBA" id="ARBA00022676"/>
    </source>
</evidence>
<dbReference type="PANTHER" id="PTHR34106:SF5">
    <property type="entry name" value="GLYCOSIDASE"/>
    <property type="match status" value="1"/>
</dbReference>
<dbReference type="SUPFAM" id="SSF75005">
    <property type="entry name" value="Arabinanase/levansucrase/invertase"/>
    <property type="match status" value="1"/>
</dbReference>
<evidence type="ECO:0008006" key="5">
    <source>
        <dbReference type="Google" id="ProtNLM"/>
    </source>
</evidence>
<dbReference type="AlphaFoldDB" id="A0A0S1XFN9"/>
<dbReference type="PATRIC" id="fig|55802.8.peg.2644"/>
<proteinExistence type="predicted"/>
<dbReference type="Pfam" id="PF04041">
    <property type="entry name" value="Glyco_hydro_130"/>
    <property type="match status" value="1"/>
</dbReference>
<evidence type="ECO:0000313" key="3">
    <source>
        <dbReference type="EMBL" id="ALM76546.1"/>
    </source>
</evidence>
<dbReference type="Proteomes" id="UP000066042">
    <property type="component" value="Chromosome"/>
</dbReference>